<dbReference type="AlphaFoldDB" id="A0A379CHV4"/>
<accession>A0A379CHV4</accession>
<protein>
    <recommendedName>
        <fullName evidence="4">DUF2273 domain-containing protein</fullName>
    </recommendedName>
</protein>
<keyword evidence="1" id="KW-0472">Membrane</keyword>
<dbReference type="EMBL" id="UGTB01000004">
    <property type="protein sequence ID" value="SUB61639.1"/>
    <property type="molecule type" value="Genomic_DNA"/>
</dbReference>
<reference evidence="2 3" key="1">
    <citation type="submission" date="2018-06" db="EMBL/GenBank/DDBJ databases">
        <authorList>
            <consortium name="Pathogen Informatics"/>
            <person name="Doyle S."/>
        </authorList>
    </citation>
    <scope>NUCLEOTIDE SEQUENCE [LARGE SCALE GENOMIC DNA]</scope>
    <source>
        <strain evidence="2 3">NCTC11460</strain>
    </source>
</reference>
<evidence type="ECO:0000256" key="1">
    <source>
        <dbReference type="SAM" id="Phobius"/>
    </source>
</evidence>
<evidence type="ECO:0008006" key="4">
    <source>
        <dbReference type="Google" id="ProtNLM"/>
    </source>
</evidence>
<evidence type="ECO:0000313" key="3">
    <source>
        <dbReference type="Proteomes" id="UP000255101"/>
    </source>
</evidence>
<feature type="transmembrane region" description="Helical" evidence="1">
    <location>
        <begin position="136"/>
        <end position="166"/>
    </location>
</feature>
<gene>
    <name evidence="2" type="ORF">NCTC11460_01582</name>
</gene>
<name>A0A379CHV4_9FIRM</name>
<organism evidence="2 3">
    <name type="scientific">Peptostreptococcus anaerobius</name>
    <dbReference type="NCBI Taxonomy" id="1261"/>
    <lineage>
        <taxon>Bacteria</taxon>
        <taxon>Bacillati</taxon>
        <taxon>Bacillota</taxon>
        <taxon>Clostridia</taxon>
        <taxon>Peptostreptococcales</taxon>
        <taxon>Peptostreptococcaceae</taxon>
        <taxon>Peptostreptococcus</taxon>
    </lineage>
</organism>
<dbReference type="Pfam" id="PF10031">
    <property type="entry name" value="DUF2273"/>
    <property type="match status" value="1"/>
</dbReference>
<sequence>MADEKYHIEDFDDVDIVISKGSKSAKKDEADKLVKAQPKIIYESSDDYSVYDEDVYDDYSVYDEDVYDDYYKDIYDDIYEEAKSKKSKQKKSKKIYVEEKDPFKRPDSQWDRMVKETGDYIVRTSYRKPNTFKATLVGLLIGIMILILGFAKTLLISLIVFVANIIGQLLDDNPRVWNVLDFLIRKFK</sequence>
<dbReference type="RefSeq" id="WP_019595525.1">
    <property type="nucleotide sequence ID" value="NZ_CAXUJS010000002.1"/>
</dbReference>
<dbReference type="Proteomes" id="UP000255101">
    <property type="component" value="Unassembled WGS sequence"/>
</dbReference>
<proteinExistence type="predicted"/>
<keyword evidence="1" id="KW-1133">Transmembrane helix</keyword>
<dbReference type="InterPro" id="IPR018730">
    <property type="entry name" value="DUF2273"/>
</dbReference>
<evidence type="ECO:0000313" key="2">
    <source>
        <dbReference type="EMBL" id="SUB61639.1"/>
    </source>
</evidence>
<keyword evidence="1" id="KW-0812">Transmembrane</keyword>